<dbReference type="EMBL" id="BKCJ010037323">
    <property type="protein sequence ID" value="GEV87863.1"/>
    <property type="molecule type" value="Genomic_DNA"/>
</dbReference>
<comment type="caution">
    <text evidence="1">The sequence shown here is derived from an EMBL/GenBank/DDBJ whole genome shotgun (WGS) entry which is preliminary data.</text>
</comment>
<evidence type="ECO:0008006" key="2">
    <source>
        <dbReference type="Google" id="ProtNLM"/>
    </source>
</evidence>
<sequence>MHLNRGKIVAIDADEGISLLDVKTDEEEVAMDAESQERTNLNAASKGVSAVITPELVSTVEPTVIDDEDVIMKIAQTLIKLKEEKARIIDEKIAQKLHDEEVQKVTARDEQERADMEKALELQRQLDEREDDIDWSVVAEQNMLEIIPVPDFRVEALQVKYHIIEWEIHTEGPRKYWKIIRFGERFSSVEPSEDKERALWVELKKLFESDANDVLWKLQRYMHAPLTWRLYSDCGVHHVSSIKGHEIYMLTKKDYPLSNAVMILMLSGKLQVEEDTEMARDLVMKIFMEANRPRNR</sequence>
<name>A0A699GQH9_TANCI</name>
<dbReference type="AlphaFoldDB" id="A0A699GQH9"/>
<proteinExistence type="predicted"/>
<gene>
    <name evidence="1" type="ORF">Tci_159840</name>
</gene>
<evidence type="ECO:0000313" key="1">
    <source>
        <dbReference type="EMBL" id="GEV87863.1"/>
    </source>
</evidence>
<organism evidence="1">
    <name type="scientific">Tanacetum cinerariifolium</name>
    <name type="common">Dalmatian daisy</name>
    <name type="synonym">Chrysanthemum cinerariifolium</name>
    <dbReference type="NCBI Taxonomy" id="118510"/>
    <lineage>
        <taxon>Eukaryota</taxon>
        <taxon>Viridiplantae</taxon>
        <taxon>Streptophyta</taxon>
        <taxon>Embryophyta</taxon>
        <taxon>Tracheophyta</taxon>
        <taxon>Spermatophyta</taxon>
        <taxon>Magnoliopsida</taxon>
        <taxon>eudicotyledons</taxon>
        <taxon>Gunneridae</taxon>
        <taxon>Pentapetalae</taxon>
        <taxon>asterids</taxon>
        <taxon>campanulids</taxon>
        <taxon>Asterales</taxon>
        <taxon>Asteraceae</taxon>
        <taxon>Asteroideae</taxon>
        <taxon>Anthemideae</taxon>
        <taxon>Anthemidinae</taxon>
        <taxon>Tanacetum</taxon>
    </lineage>
</organism>
<protein>
    <recommendedName>
        <fullName evidence="2">Reverse transcriptase domain-containing protein</fullName>
    </recommendedName>
</protein>
<accession>A0A699GQH9</accession>
<reference evidence="1" key="1">
    <citation type="journal article" date="2019" name="Sci. Rep.">
        <title>Draft genome of Tanacetum cinerariifolium, the natural source of mosquito coil.</title>
        <authorList>
            <person name="Yamashiro T."/>
            <person name="Shiraishi A."/>
            <person name="Satake H."/>
            <person name="Nakayama K."/>
        </authorList>
    </citation>
    <scope>NUCLEOTIDE SEQUENCE</scope>
</reference>